<comment type="caution">
    <text evidence="2">The sequence shown here is derived from an EMBL/GenBank/DDBJ whole genome shotgun (WGS) entry which is preliminary data.</text>
</comment>
<evidence type="ECO:0000259" key="1">
    <source>
        <dbReference type="PROSITE" id="PS51186"/>
    </source>
</evidence>
<feature type="domain" description="N-acetyltransferase" evidence="1">
    <location>
        <begin position="181"/>
        <end position="340"/>
    </location>
</feature>
<dbReference type="Proteomes" id="UP001556367">
    <property type="component" value="Unassembled WGS sequence"/>
</dbReference>
<dbReference type="InterPro" id="IPR016181">
    <property type="entry name" value="Acyl_CoA_acyltransferase"/>
</dbReference>
<proteinExistence type="predicted"/>
<evidence type="ECO:0000313" key="3">
    <source>
        <dbReference type="Proteomes" id="UP001556367"/>
    </source>
</evidence>
<dbReference type="SUPFAM" id="SSF55729">
    <property type="entry name" value="Acyl-CoA N-acyltransferases (Nat)"/>
    <property type="match status" value="1"/>
</dbReference>
<sequence>MPTPVAPYVSVFLSASDIPDRDIEALKSNERYTNTILPNLLDERERLLQGKLATPGQSWIVCRSPNSKLSVDLMLGCIENPLGSYPIFIVTTQPFTALTNEFLYPRLTVMVEALLRLVPTSRVFSIFSPAPITQVFADVWHRHTAIEAYHDEPYYDATVSYCTKSNLTSQPEAKLPAGYSYELRPGVEKDIHGIAELCWNFSQHSDPFTLTLERAYEEANVLIRRKQVWVHAVNQPNGVQAIASIVAITRSSTSVSVITKVVTHPDWRRRGCAERLVRRVSRHLLSTKEAVMLYVGRDNDAAHVYSRVGFPGLDKESHVEGVDHWLELGFDRNKVSLGHW</sequence>
<dbReference type="Pfam" id="PF08445">
    <property type="entry name" value="FR47"/>
    <property type="match status" value="1"/>
</dbReference>
<accession>A0ABR3JIX3</accession>
<protein>
    <recommendedName>
        <fullName evidence="1">N-acetyltransferase domain-containing protein</fullName>
    </recommendedName>
</protein>
<evidence type="ECO:0000313" key="2">
    <source>
        <dbReference type="EMBL" id="KAL0955647.1"/>
    </source>
</evidence>
<dbReference type="InterPro" id="IPR000182">
    <property type="entry name" value="GNAT_dom"/>
</dbReference>
<organism evidence="2 3">
    <name type="scientific">Hohenbuehelia grisea</name>
    <dbReference type="NCBI Taxonomy" id="104357"/>
    <lineage>
        <taxon>Eukaryota</taxon>
        <taxon>Fungi</taxon>
        <taxon>Dikarya</taxon>
        <taxon>Basidiomycota</taxon>
        <taxon>Agaricomycotina</taxon>
        <taxon>Agaricomycetes</taxon>
        <taxon>Agaricomycetidae</taxon>
        <taxon>Agaricales</taxon>
        <taxon>Pleurotineae</taxon>
        <taxon>Pleurotaceae</taxon>
        <taxon>Hohenbuehelia</taxon>
    </lineage>
</organism>
<dbReference type="PROSITE" id="PS51186">
    <property type="entry name" value="GNAT"/>
    <property type="match status" value="1"/>
</dbReference>
<gene>
    <name evidence="2" type="ORF">HGRIS_001877</name>
</gene>
<reference evidence="3" key="1">
    <citation type="submission" date="2024-06" db="EMBL/GenBank/DDBJ databases">
        <title>Multi-omics analyses provide insights into the biosynthesis of the anticancer antibiotic pleurotin in Hohenbuehelia grisea.</title>
        <authorList>
            <person name="Weaver J.A."/>
            <person name="Alberti F."/>
        </authorList>
    </citation>
    <scope>NUCLEOTIDE SEQUENCE [LARGE SCALE GENOMIC DNA]</scope>
    <source>
        <strain evidence="3">T-177</strain>
    </source>
</reference>
<name>A0ABR3JIX3_9AGAR</name>
<dbReference type="EMBL" id="JASNQZ010000006">
    <property type="protein sequence ID" value="KAL0955647.1"/>
    <property type="molecule type" value="Genomic_DNA"/>
</dbReference>
<dbReference type="Gene3D" id="3.40.630.30">
    <property type="match status" value="1"/>
</dbReference>
<keyword evidence="3" id="KW-1185">Reference proteome</keyword>
<dbReference type="InterPro" id="IPR013653">
    <property type="entry name" value="GCN5-like_dom"/>
</dbReference>